<dbReference type="Pfam" id="PF00512">
    <property type="entry name" value="HisKA"/>
    <property type="match status" value="1"/>
</dbReference>
<dbReference type="SUPFAM" id="SSF47226">
    <property type="entry name" value="Histidine-containing phosphotransfer domain, HPT domain"/>
    <property type="match status" value="1"/>
</dbReference>
<dbReference type="EC" id="2.7.13.3" evidence="3"/>
<evidence type="ECO:0000313" key="20">
    <source>
        <dbReference type="Proteomes" id="UP000264002"/>
    </source>
</evidence>
<dbReference type="AlphaFoldDB" id="A0A372MJU3"/>
<evidence type="ECO:0000256" key="15">
    <source>
        <dbReference type="SAM" id="SignalP"/>
    </source>
</evidence>
<name>A0A372MJU3_9SPIR</name>
<dbReference type="PROSITE" id="PS50894">
    <property type="entry name" value="HPT"/>
    <property type="match status" value="1"/>
</dbReference>
<feature type="domain" description="Histidine kinase" evidence="16">
    <location>
        <begin position="324"/>
        <end position="545"/>
    </location>
</feature>
<evidence type="ECO:0000256" key="9">
    <source>
        <dbReference type="ARBA" id="ARBA00022989"/>
    </source>
</evidence>
<keyword evidence="9 14" id="KW-1133">Transmembrane helix</keyword>
<evidence type="ECO:0000256" key="11">
    <source>
        <dbReference type="ARBA" id="ARBA00023136"/>
    </source>
</evidence>
<keyword evidence="6 14" id="KW-0812">Transmembrane</keyword>
<sequence length="934" mass="105045">MVKHRCRNLLLFLVLLLLLSGTLYAASSLQFSREEYQFLEEHQTVQLGIDPKFVPFEYLDDKGIHSGIAADLLSLISERTGLSFEYDPTLNWTETTRKAEEGSIDVLSAVGYTKERSAYLTYLPAYIHFQRAIIIQKSNTSVTSFSDLEGRQVAVQRGSSHEGFLTSYPSITPRFYDTVEEALLAVNRGEEVAFVGNEATSAYLSRSLGLTELTIIPISEDAEQTLHIAVQRSKPILASILRKGFDSVSEAELAQILNRWISYETKIDYWPIIRVAIIFAIIILVVFALSSFWIIRLRKAIREKEEAQFRAEEADREKSRFLARISHEIRTPLNGVRGMSFLLEKTELSANQHRYVQSISTATQTMQQIINDILEYSRLQENRITFETVPFHLDDVLENCVSIEQYMIQQKGLDFRIDEEAGVPKRFIGDPTRLSQILINLLNNAVKFTENGSITLSITSRQREDSSCMLSLEVTDTGIGMSKEQLDTIFTPFVQANETIHRKYGGSGLGLSIVKELIEKMNGKLEVSSEPNVGTSFTVSLPMLLDTNSGMEAHTSVDFSSLRVLLVIQDRMLYDRLGMIFTEYHSYYEGVTSFNLAEKALEGTQNYDLVILEYDTSMMIPGSFRKIFNAQNPTRPKLLAYTHEQIAKEKELQLPCDLVLMLPLITSVLFNGLLQLFGANTPSLQSAEDTVQRRPNASPTVLVVEDNPTNQMIAKELLEQIGATVYLASDGKEGYERFLRYEDVIDCILMDLHMDVMNGYESSKLIREKNKDVPILVTSADLISSVLKQCEEIGVTEVIGKPYDPEALQQKVLDLSTAYATTKKLPDASIDFKRGMLQLGGNEKAYATLLDAFITETTSLVEDLKKAWDNQDWKEVAELAHRAKGSCGAIGATGAQKLCALLQHEHPTADHALFMKTLDELERVLAQARSYLAL</sequence>
<dbReference type="Gene3D" id="3.40.190.10">
    <property type="entry name" value="Periplasmic binding protein-like II"/>
    <property type="match status" value="2"/>
</dbReference>
<dbReference type="InterPro" id="IPR001638">
    <property type="entry name" value="Solute-binding_3/MltF_N"/>
</dbReference>
<dbReference type="InterPro" id="IPR011006">
    <property type="entry name" value="CheY-like_superfamily"/>
</dbReference>
<dbReference type="SUPFAM" id="SSF47384">
    <property type="entry name" value="Homodimeric domain of signal transducing histidine kinase"/>
    <property type="match status" value="1"/>
</dbReference>
<dbReference type="InterPro" id="IPR001789">
    <property type="entry name" value="Sig_transdc_resp-reg_receiver"/>
</dbReference>
<evidence type="ECO:0000256" key="1">
    <source>
        <dbReference type="ARBA" id="ARBA00000085"/>
    </source>
</evidence>
<evidence type="ECO:0000259" key="16">
    <source>
        <dbReference type="PROSITE" id="PS50109"/>
    </source>
</evidence>
<dbReference type="Pfam" id="PF00497">
    <property type="entry name" value="SBP_bac_3"/>
    <property type="match status" value="1"/>
</dbReference>
<evidence type="ECO:0000256" key="14">
    <source>
        <dbReference type="SAM" id="Phobius"/>
    </source>
</evidence>
<dbReference type="PRINTS" id="PR00344">
    <property type="entry name" value="BCTRLSENSOR"/>
</dbReference>
<feature type="domain" description="Response regulatory" evidence="17">
    <location>
        <begin position="700"/>
        <end position="816"/>
    </location>
</feature>
<dbReference type="Gene3D" id="1.20.120.160">
    <property type="entry name" value="HPT domain"/>
    <property type="match status" value="1"/>
</dbReference>
<comment type="caution">
    <text evidence="19">The sequence shown here is derived from an EMBL/GenBank/DDBJ whole genome shotgun (WGS) entry which is preliminary data.</text>
</comment>
<keyword evidence="20" id="KW-1185">Reference proteome</keyword>
<evidence type="ECO:0000256" key="4">
    <source>
        <dbReference type="ARBA" id="ARBA00022475"/>
    </source>
</evidence>
<dbReference type="GO" id="GO:0005886">
    <property type="term" value="C:plasma membrane"/>
    <property type="evidence" value="ECO:0007669"/>
    <property type="project" value="UniProtKB-SubCell"/>
</dbReference>
<dbReference type="Gene3D" id="1.10.287.130">
    <property type="match status" value="1"/>
</dbReference>
<dbReference type="SMART" id="SM00062">
    <property type="entry name" value="PBPb"/>
    <property type="match status" value="1"/>
</dbReference>
<dbReference type="Pfam" id="PF00072">
    <property type="entry name" value="Response_reg"/>
    <property type="match status" value="1"/>
</dbReference>
<dbReference type="InterPro" id="IPR005467">
    <property type="entry name" value="His_kinase_dom"/>
</dbReference>
<dbReference type="PROSITE" id="PS50110">
    <property type="entry name" value="RESPONSE_REGULATORY"/>
    <property type="match status" value="1"/>
</dbReference>
<dbReference type="Pfam" id="PF02518">
    <property type="entry name" value="HATPase_c"/>
    <property type="match status" value="1"/>
</dbReference>
<dbReference type="InterPro" id="IPR036097">
    <property type="entry name" value="HisK_dim/P_sf"/>
</dbReference>
<dbReference type="InterPro" id="IPR003661">
    <property type="entry name" value="HisK_dim/P_dom"/>
</dbReference>
<comment type="catalytic activity">
    <reaction evidence="1">
        <text>ATP + protein L-histidine = ADP + protein N-phospho-L-histidine.</text>
        <dbReference type="EC" id="2.7.13.3"/>
    </reaction>
</comment>
<reference evidence="20" key="1">
    <citation type="submission" date="2018-08" db="EMBL/GenBank/DDBJ databases">
        <authorList>
            <person name="Grouzdev D.S."/>
            <person name="Krutkina M.S."/>
        </authorList>
    </citation>
    <scope>NUCLEOTIDE SEQUENCE [LARGE SCALE GENOMIC DNA]</scope>
    <source>
        <strain evidence="20">4-11</strain>
    </source>
</reference>
<evidence type="ECO:0000256" key="13">
    <source>
        <dbReference type="PROSITE-ProRule" id="PRU00169"/>
    </source>
</evidence>
<keyword evidence="11 14" id="KW-0472">Membrane</keyword>
<feature type="chain" id="PRO_5016885055" description="histidine kinase" evidence="15">
    <location>
        <begin position="26"/>
        <end position="934"/>
    </location>
</feature>
<gene>
    <name evidence="19" type="ORF">DYP60_04310</name>
</gene>
<dbReference type="CDD" id="cd01007">
    <property type="entry name" value="PBP2_BvgS_HisK_like"/>
    <property type="match status" value="1"/>
</dbReference>
<evidence type="ECO:0000259" key="18">
    <source>
        <dbReference type="PROSITE" id="PS50894"/>
    </source>
</evidence>
<feature type="transmembrane region" description="Helical" evidence="14">
    <location>
        <begin position="269"/>
        <end position="295"/>
    </location>
</feature>
<evidence type="ECO:0000256" key="2">
    <source>
        <dbReference type="ARBA" id="ARBA00004651"/>
    </source>
</evidence>
<organism evidence="19 20">
    <name type="scientific">Sphaerochaeta halotolerans</name>
    <dbReference type="NCBI Taxonomy" id="2293840"/>
    <lineage>
        <taxon>Bacteria</taxon>
        <taxon>Pseudomonadati</taxon>
        <taxon>Spirochaetota</taxon>
        <taxon>Spirochaetia</taxon>
        <taxon>Spirochaetales</taxon>
        <taxon>Sphaerochaetaceae</taxon>
        <taxon>Sphaerochaeta</taxon>
    </lineage>
</organism>
<keyword evidence="8" id="KW-0067">ATP-binding</keyword>
<comment type="subcellular location">
    <subcellularLocation>
        <location evidence="2">Cell membrane</location>
        <topology evidence="2">Multi-pass membrane protein</topology>
    </subcellularLocation>
</comment>
<evidence type="ECO:0000256" key="7">
    <source>
        <dbReference type="ARBA" id="ARBA00022741"/>
    </source>
</evidence>
<dbReference type="EMBL" id="QUWK01000003">
    <property type="protein sequence ID" value="RFU95703.1"/>
    <property type="molecule type" value="Genomic_DNA"/>
</dbReference>
<dbReference type="CDD" id="cd16922">
    <property type="entry name" value="HATPase_EvgS-ArcB-TorS-like"/>
    <property type="match status" value="1"/>
</dbReference>
<dbReference type="PANTHER" id="PTHR45339">
    <property type="entry name" value="HYBRID SIGNAL TRANSDUCTION HISTIDINE KINASE J"/>
    <property type="match status" value="1"/>
</dbReference>
<feature type="signal peptide" evidence="15">
    <location>
        <begin position="1"/>
        <end position="25"/>
    </location>
</feature>
<keyword evidence="15" id="KW-0732">Signal</keyword>
<evidence type="ECO:0000313" key="19">
    <source>
        <dbReference type="EMBL" id="RFU95703.1"/>
    </source>
</evidence>
<evidence type="ECO:0000256" key="6">
    <source>
        <dbReference type="ARBA" id="ARBA00022692"/>
    </source>
</evidence>
<dbReference type="Gene3D" id="3.30.565.10">
    <property type="entry name" value="Histidine kinase-like ATPase, C-terminal domain"/>
    <property type="match status" value="1"/>
</dbReference>
<accession>A0A372MJU3</accession>
<keyword evidence="4" id="KW-1003">Cell membrane</keyword>
<dbReference type="GO" id="GO:0005524">
    <property type="term" value="F:ATP binding"/>
    <property type="evidence" value="ECO:0007669"/>
    <property type="project" value="UniProtKB-KW"/>
</dbReference>
<keyword evidence="10" id="KW-0902">Two-component regulatory system</keyword>
<dbReference type="CDD" id="cd17546">
    <property type="entry name" value="REC_hyHK_CKI1_RcsC-like"/>
    <property type="match status" value="1"/>
</dbReference>
<dbReference type="Pfam" id="PF01627">
    <property type="entry name" value="Hpt"/>
    <property type="match status" value="1"/>
</dbReference>
<dbReference type="InterPro" id="IPR008207">
    <property type="entry name" value="Sig_transdc_His_kin_Hpt_dom"/>
</dbReference>
<evidence type="ECO:0000259" key="17">
    <source>
        <dbReference type="PROSITE" id="PS50110"/>
    </source>
</evidence>
<dbReference type="Proteomes" id="UP000264002">
    <property type="component" value="Unassembled WGS sequence"/>
</dbReference>
<dbReference type="SMART" id="SM00448">
    <property type="entry name" value="REC"/>
    <property type="match status" value="1"/>
</dbReference>
<feature type="modified residue" description="4-aspartylphosphate" evidence="13">
    <location>
        <position position="751"/>
    </location>
</feature>
<dbReference type="SUPFAM" id="SSF52172">
    <property type="entry name" value="CheY-like"/>
    <property type="match status" value="1"/>
</dbReference>
<dbReference type="SMART" id="SM00387">
    <property type="entry name" value="HATPase_c"/>
    <property type="match status" value="1"/>
</dbReference>
<feature type="modified residue" description="Phosphohistidine" evidence="12">
    <location>
        <position position="881"/>
    </location>
</feature>
<dbReference type="PROSITE" id="PS50109">
    <property type="entry name" value="HIS_KIN"/>
    <property type="match status" value="1"/>
</dbReference>
<evidence type="ECO:0000256" key="5">
    <source>
        <dbReference type="ARBA" id="ARBA00022553"/>
    </source>
</evidence>
<dbReference type="SMART" id="SM00388">
    <property type="entry name" value="HisKA"/>
    <property type="match status" value="1"/>
</dbReference>
<dbReference type="InterPro" id="IPR004358">
    <property type="entry name" value="Sig_transdc_His_kin-like_C"/>
</dbReference>
<feature type="domain" description="HPt" evidence="18">
    <location>
        <begin position="842"/>
        <end position="934"/>
    </location>
</feature>
<dbReference type="SUPFAM" id="SSF55874">
    <property type="entry name" value="ATPase domain of HSP90 chaperone/DNA topoisomerase II/histidine kinase"/>
    <property type="match status" value="1"/>
</dbReference>
<evidence type="ECO:0000256" key="3">
    <source>
        <dbReference type="ARBA" id="ARBA00012438"/>
    </source>
</evidence>
<proteinExistence type="predicted"/>
<dbReference type="GO" id="GO:0000155">
    <property type="term" value="F:phosphorelay sensor kinase activity"/>
    <property type="evidence" value="ECO:0007669"/>
    <property type="project" value="InterPro"/>
</dbReference>
<dbReference type="InterPro" id="IPR003594">
    <property type="entry name" value="HATPase_dom"/>
</dbReference>
<protein>
    <recommendedName>
        <fullName evidence="3">histidine kinase</fullName>
        <ecNumber evidence="3">2.7.13.3</ecNumber>
    </recommendedName>
</protein>
<dbReference type="PANTHER" id="PTHR45339:SF1">
    <property type="entry name" value="HYBRID SIGNAL TRANSDUCTION HISTIDINE KINASE J"/>
    <property type="match status" value="1"/>
</dbReference>
<keyword evidence="5 13" id="KW-0597">Phosphoprotein</keyword>
<evidence type="ECO:0000256" key="8">
    <source>
        <dbReference type="ARBA" id="ARBA00022840"/>
    </source>
</evidence>
<dbReference type="InterPro" id="IPR036890">
    <property type="entry name" value="HATPase_C_sf"/>
</dbReference>
<keyword evidence="7" id="KW-0547">Nucleotide-binding</keyword>
<reference evidence="19 20" key="2">
    <citation type="submission" date="2018-09" db="EMBL/GenBank/DDBJ databases">
        <title>Genome of Sphaerochaeta halotolerans strain 4-11.</title>
        <authorList>
            <person name="Nazina T.N."/>
            <person name="Sokolova D.S."/>
        </authorList>
    </citation>
    <scope>NUCLEOTIDE SEQUENCE [LARGE SCALE GENOMIC DNA]</scope>
    <source>
        <strain evidence="19 20">4-11</strain>
    </source>
</reference>
<dbReference type="Gene3D" id="3.40.50.2300">
    <property type="match status" value="1"/>
</dbReference>
<dbReference type="SUPFAM" id="SSF53850">
    <property type="entry name" value="Periplasmic binding protein-like II"/>
    <property type="match status" value="1"/>
</dbReference>
<evidence type="ECO:0000256" key="12">
    <source>
        <dbReference type="PROSITE-ProRule" id="PRU00110"/>
    </source>
</evidence>
<dbReference type="CDD" id="cd00082">
    <property type="entry name" value="HisKA"/>
    <property type="match status" value="1"/>
</dbReference>
<dbReference type="CDD" id="cd00088">
    <property type="entry name" value="HPT"/>
    <property type="match status" value="1"/>
</dbReference>
<dbReference type="InterPro" id="IPR036641">
    <property type="entry name" value="HPT_dom_sf"/>
</dbReference>
<dbReference type="FunFam" id="3.30.565.10:FF:000010">
    <property type="entry name" value="Sensor histidine kinase RcsC"/>
    <property type="match status" value="1"/>
</dbReference>
<evidence type="ECO:0000256" key="10">
    <source>
        <dbReference type="ARBA" id="ARBA00023012"/>
    </source>
</evidence>